<comment type="similarity">
    <text evidence="4">Belongs to the IL-1 family.</text>
</comment>
<dbReference type="GO" id="GO:0010628">
    <property type="term" value="P:positive regulation of gene expression"/>
    <property type="evidence" value="ECO:0007669"/>
    <property type="project" value="TreeGrafter"/>
</dbReference>
<keyword evidence="11" id="KW-0458">Lysosome</keyword>
<evidence type="ECO:0000256" key="3">
    <source>
        <dbReference type="ARBA" id="ARBA00004550"/>
    </source>
</evidence>
<dbReference type="Proteomes" id="UP000694427">
    <property type="component" value="Unplaced"/>
</dbReference>
<dbReference type="AlphaFoldDB" id="A0A8C2K017"/>
<accession>A0A8C2K017</accession>
<keyword evidence="10" id="KW-0395">Inflammatory response</keyword>
<dbReference type="GO" id="GO:0005125">
    <property type="term" value="F:cytokine activity"/>
    <property type="evidence" value="ECO:0007669"/>
    <property type="project" value="UniProtKB-KW"/>
</dbReference>
<dbReference type="GO" id="GO:0042119">
    <property type="term" value="P:neutrophil activation"/>
    <property type="evidence" value="ECO:0007669"/>
    <property type="project" value="TreeGrafter"/>
</dbReference>
<keyword evidence="9" id="KW-0666">Pyrogen</keyword>
<dbReference type="SUPFAM" id="SSF50353">
    <property type="entry name" value="Cytokine"/>
    <property type="match status" value="1"/>
</dbReference>
<evidence type="ECO:0000256" key="10">
    <source>
        <dbReference type="ARBA" id="ARBA00023198"/>
    </source>
</evidence>
<dbReference type="Gene3D" id="2.80.10.50">
    <property type="match status" value="1"/>
</dbReference>
<dbReference type="GO" id="GO:0005764">
    <property type="term" value="C:lysosome"/>
    <property type="evidence" value="ECO:0007669"/>
    <property type="project" value="UniProtKB-SubCell"/>
</dbReference>
<evidence type="ECO:0000256" key="6">
    <source>
        <dbReference type="ARBA" id="ARBA00022490"/>
    </source>
</evidence>
<dbReference type="GO" id="GO:0005829">
    <property type="term" value="C:cytosol"/>
    <property type="evidence" value="ECO:0007669"/>
    <property type="project" value="UniProtKB-SubCell"/>
</dbReference>
<dbReference type="PANTHER" id="PTHR10078:SF30">
    <property type="entry name" value="INTERLEUKIN-1 BETA"/>
    <property type="match status" value="1"/>
</dbReference>
<dbReference type="GO" id="GO:1901222">
    <property type="term" value="P:regulation of non-canonical NF-kappaB signal transduction"/>
    <property type="evidence" value="ECO:0007669"/>
    <property type="project" value="TreeGrafter"/>
</dbReference>
<evidence type="ECO:0000256" key="9">
    <source>
        <dbReference type="ARBA" id="ARBA00022620"/>
    </source>
</evidence>
<proteinExistence type="inferred from homology"/>
<dbReference type="GO" id="GO:0019221">
    <property type="term" value="P:cytokine-mediated signaling pathway"/>
    <property type="evidence" value="ECO:0007669"/>
    <property type="project" value="TreeGrafter"/>
</dbReference>
<comment type="subcellular location">
    <subcellularLocation>
        <location evidence="2">Cytoplasm</location>
        <location evidence="2">Cytosol</location>
    </subcellularLocation>
    <subcellularLocation>
        <location evidence="1">Lysosome</location>
    </subcellularLocation>
    <subcellularLocation>
        <location evidence="3">Secreted</location>
        <location evidence="3">Extracellular exosome</location>
    </subcellularLocation>
</comment>
<dbReference type="CDD" id="cd00100">
    <property type="entry name" value="beta-trefoil_IL1"/>
    <property type="match status" value="1"/>
</dbReference>
<keyword evidence="6" id="KW-0963">Cytoplasm</keyword>
<organism evidence="13 15">
    <name type="scientific">Cyprinus carpio</name>
    <name type="common">Common carp</name>
    <dbReference type="NCBI Taxonomy" id="7962"/>
    <lineage>
        <taxon>Eukaryota</taxon>
        <taxon>Metazoa</taxon>
        <taxon>Chordata</taxon>
        <taxon>Craniata</taxon>
        <taxon>Vertebrata</taxon>
        <taxon>Euteleostomi</taxon>
        <taxon>Actinopterygii</taxon>
        <taxon>Neopterygii</taxon>
        <taxon>Teleostei</taxon>
        <taxon>Ostariophysi</taxon>
        <taxon>Cypriniformes</taxon>
        <taxon>Cyprinidae</taxon>
        <taxon>Cyprininae</taxon>
        <taxon>Cyprinus</taxon>
    </lineage>
</organism>
<dbReference type="InterPro" id="IPR000975">
    <property type="entry name" value="IL-1_fam"/>
</dbReference>
<evidence type="ECO:0000313" key="15">
    <source>
        <dbReference type="Proteomes" id="UP000694701"/>
    </source>
</evidence>
<evidence type="ECO:0000256" key="11">
    <source>
        <dbReference type="ARBA" id="ARBA00023228"/>
    </source>
</evidence>
<dbReference type="GO" id="GO:0005615">
    <property type="term" value="C:extracellular space"/>
    <property type="evidence" value="ECO:0007669"/>
    <property type="project" value="UniProtKB-KW"/>
</dbReference>
<dbReference type="GO" id="GO:0071222">
    <property type="term" value="P:cellular response to lipopolysaccharide"/>
    <property type="evidence" value="ECO:0007669"/>
    <property type="project" value="TreeGrafter"/>
</dbReference>
<dbReference type="GO" id="GO:0051781">
    <property type="term" value="P:positive regulation of cell division"/>
    <property type="evidence" value="ECO:0007669"/>
    <property type="project" value="UniProtKB-KW"/>
</dbReference>
<dbReference type="GO" id="GO:0006955">
    <property type="term" value="P:immune response"/>
    <property type="evidence" value="ECO:0007669"/>
    <property type="project" value="InterPro"/>
</dbReference>
<dbReference type="GO" id="GO:0001660">
    <property type="term" value="P:fever generation"/>
    <property type="evidence" value="ECO:0007669"/>
    <property type="project" value="UniProtKB-KW"/>
</dbReference>
<keyword evidence="7" id="KW-0202">Cytokine</keyword>
<dbReference type="Ensembl" id="ENSCCRT00010032474.1">
    <property type="protein sequence ID" value="ENSCCRP00010029636.1"/>
    <property type="gene ID" value="ENSCCRG00010012627.1"/>
</dbReference>
<dbReference type="GO" id="GO:0048246">
    <property type="term" value="P:macrophage chemotaxis"/>
    <property type="evidence" value="ECO:0007669"/>
    <property type="project" value="TreeGrafter"/>
</dbReference>
<evidence type="ECO:0000256" key="7">
    <source>
        <dbReference type="ARBA" id="ARBA00022514"/>
    </source>
</evidence>
<dbReference type="Proteomes" id="UP000694701">
    <property type="component" value="Unplaced"/>
</dbReference>
<protein>
    <recommendedName>
        <fullName evidence="5">Interleukin-1 beta</fullName>
    </recommendedName>
</protein>
<dbReference type="Ensembl" id="ENSCCRT00020111120.1">
    <property type="protein sequence ID" value="ENSCCRP00020101641.1"/>
    <property type="gene ID" value="ENSCCRG00020046609.1"/>
</dbReference>
<evidence type="ECO:0000256" key="1">
    <source>
        <dbReference type="ARBA" id="ARBA00004371"/>
    </source>
</evidence>
<keyword evidence="12" id="KW-0497">Mitogen</keyword>
<keyword evidence="14" id="KW-1185">Reference proteome</keyword>
<sequence>MAAETVNHPSTEKTEECQSEAPQCNKKMFQFMRFSLSMEDTELGALQEPSHLQPEQKEKDIEDDCIIDDDVFHSVANMSLTLMADQDSDADNPICNSDWLLNESKIVPHTADIAYAKITIFQCIFLGTVPSNKSSVVLNFTGTDKFLCCTSRGEEKILTIKVYDRKNIDISADDPEKLSLIFYMSLKYDGLRDFESALHRGWFIHTVNDDVVKMKRGNETSSSRFILE</sequence>
<reference evidence="13" key="1">
    <citation type="submission" date="2025-05" db="UniProtKB">
        <authorList>
            <consortium name="Ensembl"/>
        </authorList>
    </citation>
    <scope>IDENTIFICATION</scope>
</reference>
<evidence type="ECO:0000313" key="14">
    <source>
        <dbReference type="Proteomes" id="UP000694427"/>
    </source>
</evidence>
<keyword evidence="8" id="KW-0964">Secreted</keyword>
<dbReference type="PANTHER" id="PTHR10078">
    <property type="entry name" value="INTERLEUKIN-1 FAMILY MEMBER"/>
    <property type="match status" value="1"/>
</dbReference>
<dbReference type="InterPro" id="IPR008996">
    <property type="entry name" value="IL1/FGF"/>
</dbReference>
<evidence type="ECO:0000256" key="12">
    <source>
        <dbReference type="ARBA" id="ARBA00023246"/>
    </source>
</evidence>
<name>A0A8C2K017_CYPCA</name>
<evidence type="ECO:0000313" key="13">
    <source>
        <dbReference type="Ensembl" id="ENSCCRP00020101641.1"/>
    </source>
</evidence>
<evidence type="ECO:0000256" key="5">
    <source>
        <dbReference type="ARBA" id="ARBA00014702"/>
    </source>
</evidence>
<evidence type="ECO:0000256" key="8">
    <source>
        <dbReference type="ARBA" id="ARBA00022525"/>
    </source>
</evidence>
<evidence type="ECO:0000256" key="4">
    <source>
        <dbReference type="ARBA" id="ARBA00010448"/>
    </source>
</evidence>
<evidence type="ECO:0000256" key="2">
    <source>
        <dbReference type="ARBA" id="ARBA00004514"/>
    </source>
</evidence>